<accession>A0A183LBL2</accession>
<keyword evidence="2" id="KW-1185">Reference proteome</keyword>
<dbReference type="Proteomes" id="UP000277204">
    <property type="component" value="Unassembled WGS sequence"/>
</dbReference>
<protein>
    <submittedName>
        <fullName evidence="1">Uncharacterized protein</fullName>
    </submittedName>
</protein>
<sequence>MLQALQDLLTEKETTMENNWKEINEASTSTCQEVLGHKKHLYKECISIKILDRIQKKKNKKTPINIRQARTGKVKAQAEYT</sequence>
<organism evidence="1 2">
    <name type="scientific">Schistosoma margrebowiei</name>
    <dbReference type="NCBI Taxonomy" id="48269"/>
    <lineage>
        <taxon>Eukaryota</taxon>
        <taxon>Metazoa</taxon>
        <taxon>Spiralia</taxon>
        <taxon>Lophotrochozoa</taxon>
        <taxon>Platyhelminthes</taxon>
        <taxon>Trematoda</taxon>
        <taxon>Digenea</taxon>
        <taxon>Strigeidida</taxon>
        <taxon>Schistosomatoidea</taxon>
        <taxon>Schistosomatidae</taxon>
        <taxon>Schistosoma</taxon>
    </lineage>
</organism>
<evidence type="ECO:0000313" key="1">
    <source>
        <dbReference type="EMBL" id="VDO50482.1"/>
    </source>
</evidence>
<name>A0A183LBL2_9TREM</name>
<dbReference type="AlphaFoldDB" id="A0A183LBL2"/>
<reference evidence="1 2" key="1">
    <citation type="submission" date="2018-11" db="EMBL/GenBank/DDBJ databases">
        <authorList>
            <consortium name="Pathogen Informatics"/>
        </authorList>
    </citation>
    <scope>NUCLEOTIDE SEQUENCE [LARGE SCALE GENOMIC DNA]</scope>
    <source>
        <strain evidence="1 2">Zambia</strain>
    </source>
</reference>
<gene>
    <name evidence="1" type="ORF">SMRZ_LOCUS1187</name>
</gene>
<evidence type="ECO:0000313" key="2">
    <source>
        <dbReference type="Proteomes" id="UP000277204"/>
    </source>
</evidence>
<dbReference type="EMBL" id="UZAI01000251">
    <property type="protein sequence ID" value="VDO50482.1"/>
    <property type="molecule type" value="Genomic_DNA"/>
</dbReference>
<proteinExistence type="predicted"/>